<name>A0A1V3WSH9_MYCKA</name>
<gene>
    <name evidence="1" type="ORF">BZL29_6461</name>
</gene>
<sequence length="66" mass="7583">MLDLLSALRGANHRHWTAPNGHLICWTAETTARPRRCGGLNFTGVLIRPWHSQLTWSTRFICQVQQ</sequence>
<dbReference type="EMBL" id="MVBN01000007">
    <property type="protein sequence ID" value="OOK69905.1"/>
    <property type="molecule type" value="Genomic_DNA"/>
</dbReference>
<dbReference type="AlphaFoldDB" id="A0A1V3WSH9"/>
<organism evidence="1 2">
    <name type="scientific">Mycobacterium kansasii</name>
    <dbReference type="NCBI Taxonomy" id="1768"/>
    <lineage>
        <taxon>Bacteria</taxon>
        <taxon>Bacillati</taxon>
        <taxon>Actinomycetota</taxon>
        <taxon>Actinomycetes</taxon>
        <taxon>Mycobacteriales</taxon>
        <taxon>Mycobacteriaceae</taxon>
        <taxon>Mycobacterium</taxon>
    </lineage>
</organism>
<reference evidence="1 2" key="1">
    <citation type="submission" date="2017-02" db="EMBL/GenBank/DDBJ databases">
        <title>Complete genome sequences of Mycobacterium kansasii strains isolated from rhesus macaques.</title>
        <authorList>
            <person name="Panda A."/>
            <person name="Nagaraj S."/>
            <person name="Zhao X."/>
            <person name="Tettelin H."/>
            <person name="Detolla L.J."/>
        </authorList>
    </citation>
    <scope>NUCLEOTIDE SEQUENCE [LARGE SCALE GENOMIC DNA]</scope>
    <source>
        <strain evidence="1 2">11-3469</strain>
    </source>
</reference>
<comment type="caution">
    <text evidence="1">The sequence shown here is derived from an EMBL/GenBank/DDBJ whole genome shotgun (WGS) entry which is preliminary data.</text>
</comment>
<accession>A0A1V3WSH9</accession>
<proteinExistence type="predicted"/>
<evidence type="ECO:0000313" key="1">
    <source>
        <dbReference type="EMBL" id="OOK69905.1"/>
    </source>
</evidence>
<dbReference type="Proteomes" id="UP000188532">
    <property type="component" value="Unassembled WGS sequence"/>
</dbReference>
<evidence type="ECO:0000313" key="2">
    <source>
        <dbReference type="Proteomes" id="UP000188532"/>
    </source>
</evidence>
<protein>
    <submittedName>
        <fullName evidence="1">Uncharacterized protein</fullName>
    </submittedName>
</protein>